<feature type="transmembrane region" description="Helical" evidence="8">
    <location>
        <begin position="88"/>
        <end position="112"/>
    </location>
</feature>
<evidence type="ECO:0000256" key="4">
    <source>
        <dbReference type="ARBA" id="ARBA00022692"/>
    </source>
</evidence>
<dbReference type="InterPro" id="IPR009580">
    <property type="entry name" value="GPI_biosynthesis_protein_Pig-F"/>
</dbReference>
<dbReference type="GO" id="GO:0005789">
    <property type="term" value="C:endoplasmic reticulum membrane"/>
    <property type="evidence" value="ECO:0007669"/>
    <property type="project" value="UniProtKB-SubCell"/>
</dbReference>
<keyword evidence="7 8" id="KW-0472">Membrane</keyword>
<evidence type="ECO:0000256" key="5">
    <source>
        <dbReference type="ARBA" id="ARBA00022824"/>
    </source>
</evidence>
<evidence type="ECO:0000256" key="2">
    <source>
        <dbReference type="ARBA" id="ARBA00004687"/>
    </source>
</evidence>
<evidence type="ECO:0000256" key="6">
    <source>
        <dbReference type="ARBA" id="ARBA00022989"/>
    </source>
</evidence>
<dbReference type="CTD" id="40139"/>
<evidence type="ECO:0000256" key="7">
    <source>
        <dbReference type="ARBA" id="ARBA00023136"/>
    </source>
</evidence>
<evidence type="ECO:0000256" key="8">
    <source>
        <dbReference type="SAM" id="Phobius"/>
    </source>
</evidence>
<sequence length="200" mass="23148">MSMDNLQNKKVLFFFCSVTSTYFVGICLYLQFIVKLVFIEVFNIIYNFTKIIKEIIKTCVLTVVITIIYYVIIVLYGAPVLTHCNETLILALTLTTLTLVPACLHLGTDNLLTLFINSEQLTEEKFLEAIKLNIKIVLITTWLSAFVLALDWDRKWQIWPTPCIIGALLGYFISHFLTFIKILKIKLEKKCKKKEMFKTC</sequence>
<name>A0AAJ6YRB5_9HYME</name>
<dbReference type="AlphaFoldDB" id="A0AAJ6YRB5"/>
<feature type="transmembrane region" description="Helical" evidence="8">
    <location>
        <begin position="12"/>
        <end position="34"/>
    </location>
</feature>
<protein>
    <submittedName>
        <fullName evidence="10">Phosphatidylinositol-glycan biosynthesis class F protein</fullName>
    </submittedName>
</protein>
<comment type="pathway">
    <text evidence="2">Glycolipid biosynthesis; glycosylphosphatidylinositol-anchor biosynthesis.</text>
</comment>
<feature type="transmembrane region" description="Helical" evidence="8">
    <location>
        <begin position="132"/>
        <end position="152"/>
    </location>
</feature>
<keyword evidence="9" id="KW-1185">Reference proteome</keyword>
<dbReference type="RefSeq" id="XP_011502767.1">
    <property type="nucleotide sequence ID" value="XM_011504465.1"/>
</dbReference>
<evidence type="ECO:0000256" key="1">
    <source>
        <dbReference type="ARBA" id="ARBA00004477"/>
    </source>
</evidence>
<evidence type="ECO:0000256" key="3">
    <source>
        <dbReference type="ARBA" id="ARBA00022502"/>
    </source>
</evidence>
<reference evidence="10" key="1">
    <citation type="submission" date="2025-08" db="UniProtKB">
        <authorList>
            <consortium name="RefSeq"/>
        </authorList>
    </citation>
    <scope>IDENTIFICATION</scope>
</reference>
<feature type="transmembrane region" description="Helical" evidence="8">
    <location>
        <begin position="55"/>
        <end position="76"/>
    </location>
</feature>
<keyword evidence="4 8" id="KW-0812">Transmembrane</keyword>
<feature type="transmembrane region" description="Helical" evidence="8">
    <location>
        <begin position="158"/>
        <end position="183"/>
    </location>
</feature>
<gene>
    <name evidence="10" type="primary">LOC105366136</name>
</gene>
<dbReference type="Proteomes" id="UP000695007">
    <property type="component" value="Unplaced"/>
</dbReference>
<comment type="subcellular location">
    <subcellularLocation>
        <location evidence="1">Endoplasmic reticulum membrane</location>
        <topology evidence="1">Multi-pass membrane protein</topology>
    </subcellularLocation>
</comment>
<keyword evidence="5" id="KW-0256">Endoplasmic reticulum</keyword>
<dbReference type="KEGG" id="csol:105366136"/>
<accession>A0AAJ6YRB5</accession>
<proteinExistence type="predicted"/>
<dbReference type="GO" id="GO:0006506">
    <property type="term" value="P:GPI anchor biosynthetic process"/>
    <property type="evidence" value="ECO:0007669"/>
    <property type="project" value="UniProtKB-KW"/>
</dbReference>
<evidence type="ECO:0000313" key="9">
    <source>
        <dbReference type="Proteomes" id="UP000695007"/>
    </source>
</evidence>
<dbReference type="Pfam" id="PF06699">
    <property type="entry name" value="PIG-F"/>
    <property type="match status" value="1"/>
</dbReference>
<organism evidence="9 10">
    <name type="scientific">Ceratosolen solmsi marchali</name>
    <dbReference type="NCBI Taxonomy" id="326594"/>
    <lineage>
        <taxon>Eukaryota</taxon>
        <taxon>Metazoa</taxon>
        <taxon>Ecdysozoa</taxon>
        <taxon>Arthropoda</taxon>
        <taxon>Hexapoda</taxon>
        <taxon>Insecta</taxon>
        <taxon>Pterygota</taxon>
        <taxon>Neoptera</taxon>
        <taxon>Endopterygota</taxon>
        <taxon>Hymenoptera</taxon>
        <taxon>Apocrita</taxon>
        <taxon>Proctotrupomorpha</taxon>
        <taxon>Chalcidoidea</taxon>
        <taxon>Agaonidae</taxon>
        <taxon>Agaoninae</taxon>
        <taxon>Ceratosolen</taxon>
    </lineage>
</organism>
<keyword evidence="3" id="KW-0337">GPI-anchor biosynthesis</keyword>
<dbReference type="GeneID" id="105366136"/>
<evidence type="ECO:0000313" key="10">
    <source>
        <dbReference type="RefSeq" id="XP_011502767.1"/>
    </source>
</evidence>
<keyword evidence="6 8" id="KW-1133">Transmembrane helix</keyword>